<dbReference type="Proteomes" id="UP001055955">
    <property type="component" value="Chromosome"/>
</dbReference>
<dbReference type="InterPro" id="IPR004788">
    <property type="entry name" value="Ribose5P_isomerase_type_A"/>
</dbReference>
<dbReference type="Gene3D" id="3.40.50.1360">
    <property type="match status" value="1"/>
</dbReference>
<dbReference type="PANTHER" id="PTHR11934:SF0">
    <property type="entry name" value="RIBOSE-5-PHOSPHATE ISOMERASE"/>
    <property type="match status" value="1"/>
</dbReference>
<dbReference type="InterPro" id="IPR037171">
    <property type="entry name" value="NagB/RpiA_transferase-like"/>
</dbReference>
<dbReference type="EMBL" id="CP092900">
    <property type="protein sequence ID" value="UTC24504.1"/>
    <property type="molecule type" value="Genomic_DNA"/>
</dbReference>
<reference evidence="3 4" key="1">
    <citation type="journal article" date="2022" name="Nat. Microbiol.">
        <title>The microbiome of a bacterivorous marine choanoflagellate contains a resource-demanding obligate bacterial associate.</title>
        <authorList>
            <person name="Needham D.M."/>
            <person name="Poirier C."/>
            <person name="Bachy C."/>
            <person name="George E.E."/>
            <person name="Wilken S."/>
            <person name="Yung C.C.M."/>
            <person name="Limardo A.J."/>
            <person name="Morando M."/>
            <person name="Sudek L."/>
            <person name="Malmstrom R.R."/>
            <person name="Keeling P.J."/>
            <person name="Santoro A.E."/>
            <person name="Worden A.Z."/>
        </authorList>
    </citation>
    <scope>NUCLEOTIDE SEQUENCE [LARGE SCALE GENOMIC DNA]</scope>
    <source>
        <strain evidence="3 4">Comchoano-1</strain>
    </source>
</reference>
<organism evidence="3 4">
    <name type="scientific">Candidatus Comchoanobacter bicostacola</name>
    <dbReference type="NCBI Taxonomy" id="2919598"/>
    <lineage>
        <taxon>Bacteria</taxon>
        <taxon>Pseudomonadati</taxon>
        <taxon>Pseudomonadota</taxon>
        <taxon>Gammaproteobacteria</taxon>
        <taxon>Candidatus Comchoanobacterales</taxon>
        <taxon>Candidatus Comchoanobacteraceae</taxon>
        <taxon>Candidatus Comchoanobacter</taxon>
    </lineage>
</organism>
<dbReference type="PANTHER" id="PTHR11934">
    <property type="entry name" value="RIBOSE-5-PHOSPHATE ISOMERASE"/>
    <property type="match status" value="1"/>
</dbReference>
<evidence type="ECO:0000256" key="1">
    <source>
        <dbReference type="ARBA" id="ARBA00023235"/>
    </source>
</evidence>
<dbReference type="Gene3D" id="3.30.70.260">
    <property type="match status" value="1"/>
</dbReference>
<accession>A0ABY5DKU2</accession>
<keyword evidence="4" id="KW-1185">Reference proteome</keyword>
<dbReference type="SUPFAM" id="SSF75445">
    <property type="entry name" value="D-ribose-5-phosphate isomerase (RpiA), lid domain"/>
    <property type="match status" value="1"/>
</dbReference>
<evidence type="ECO:0000313" key="4">
    <source>
        <dbReference type="Proteomes" id="UP001055955"/>
    </source>
</evidence>
<evidence type="ECO:0000256" key="2">
    <source>
        <dbReference type="NCBIfam" id="TIGR00021"/>
    </source>
</evidence>
<dbReference type="NCBIfam" id="TIGR00021">
    <property type="entry name" value="rpiA"/>
    <property type="match status" value="1"/>
</dbReference>
<proteinExistence type="predicted"/>
<dbReference type="RefSeq" id="WP_258568288.1">
    <property type="nucleotide sequence ID" value="NZ_CP092900.1"/>
</dbReference>
<dbReference type="SUPFAM" id="SSF100950">
    <property type="entry name" value="NagB/RpiA/CoA transferase-like"/>
    <property type="match status" value="1"/>
</dbReference>
<dbReference type="CDD" id="cd01398">
    <property type="entry name" value="RPI_A"/>
    <property type="match status" value="1"/>
</dbReference>
<gene>
    <name evidence="3" type="primary">rpiA</name>
    <name evidence="3" type="ORF">MMH89_04635</name>
</gene>
<protein>
    <recommendedName>
        <fullName evidence="2">Ribose 5-phosphate isomerase A</fullName>
        <ecNumber evidence="2">5.3.1.6</ecNumber>
    </recommendedName>
</protein>
<dbReference type="Pfam" id="PF06026">
    <property type="entry name" value="Rib_5-P_isom_A"/>
    <property type="match status" value="1"/>
</dbReference>
<dbReference type="NCBIfam" id="NF001924">
    <property type="entry name" value="PRK00702.1"/>
    <property type="match status" value="1"/>
</dbReference>
<evidence type="ECO:0000313" key="3">
    <source>
        <dbReference type="EMBL" id="UTC24504.1"/>
    </source>
</evidence>
<name>A0ABY5DKU2_9GAMM</name>
<keyword evidence="1 3" id="KW-0413">Isomerase</keyword>
<dbReference type="EC" id="5.3.1.6" evidence="2"/>
<dbReference type="GO" id="GO:0004751">
    <property type="term" value="F:ribose-5-phosphate isomerase activity"/>
    <property type="evidence" value="ECO:0007669"/>
    <property type="project" value="UniProtKB-EC"/>
</dbReference>
<sequence length="213" mass="23016">MEGKRQAVNGFLSWLQPVEVLGIGTGTTVDLLIDQLEEGVAQYIVSSSHRTTKRLQERGFNVVELNEVGRIDVYVDGADQVLPSGVSIKGGGGAHTMEKCLAHASDNFVGIVDASKCVELLDFPVAIEVLEAARSSAARVLAAQYGTPVYREGYLTDAHNVILDLHGASLLDPELVESRLNSIPGVIDNGVFSIRRFDHLFVGSKSGFEMINY</sequence>